<organism evidence="2 3">
    <name type="scientific">Brassica oleracea var. oleracea</name>
    <dbReference type="NCBI Taxonomy" id="109376"/>
    <lineage>
        <taxon>Eukaryota</taxon>
        <taxon>Viridiplantae</taxon>
        <taxon>Streptophyta</taxon>
        <taxon>Embryophyta</taxon>
        <taxon>Tracheophyta</taxon>
        <taxon>Spermatophyta</taxon>
        <taxon>Magnoliopsida</taxon>
        <taxon>eudicotyledons</taxon>
        <taxon>Gunneridae</taxon>
        <taxon>Pentapetalae</taxon>
        <taxon>rosids</taxon>
        <taxon>malvids</taxon>
        <taxon>Brassicales</taxon>
        <taxon>Brassicaceae</taxon>
        <taxon>Brassiceae</taxon>
        <taxon>Brassica</taxon>
    </lineage>
</organism>
<evidence type="ECO:0000313" key="2">
    <source>
        <dbReference type="EnsemblPlants" id="Bo1g040740.1"/>
    </source>
</evidence>
<dbReference type="HOGENOM" id="CLU_2007072_0_0_1"/>
<dbReference type="OMA" id="RSRFQYS"/>
<evidence type="ECO:0000256" key="1">
    <source>
        <dbReference type="SAM" id="Phobius"/>
    </source>
</evidence>
<proteinExistence type="predicted"/>
<dbReference type="EnsemblPlants" id="Bo1g040740.1">
    <property type="protein sequence ID" value="Bo1g040740.1"/>
    <property type="gene ID" value="Bo1g040740"/>
</dbReference>
<evidence type="ECO:0000313" key="3">
    <source>
        <dbReference type="Proteomes" id="UP000032141"/>
    </source>
</evidence>
<feature type="transmembrane region" description="Helical" evidence="1">
    <location>
        <begin position="79"/>
        <end position="103"/>
    </location>
</feature>
<keyword evidence="1" id="KW-1133">Transmembrane helix</keyword>
<keyword evidence="3" id="KW-1185">Reference proteome</keyword>
<dbReference type="Gramene" id="Bo1g040740.1">
    <property type="protein sequence ID" value="Bo1g040740.1"/>
    <property type="gene ID" value="Bo1g040740"/>
</dbReference>
<reference evidence="2" key="2">
    <citation type="submission" date="2015-03" db="UniProtKB">
        <authorList>
            <consortium name="EnsemblPlants"/>
        </authorList>
    </citation>
    <scope>IDENTIFICATION</scope>
</reference>
<name>A0A0D3A6G6_BRAOL</name>
<accession>A0A0D3A6G6</accession>
<evidence type="ECO:0008006" key="4">
    <source>
        <dbReference type="Google" id="ProtNLM"/>
    </source>
</evidence>
<reference evidence="2 3" key="1">
    <citation type="journal article" date="2014" name="Genome Biol.">
        <title>Transcriptome and methylome profiling reveals relics of genome dominance in the mesopolyploid Brassica oleracea.</title>
        <authorList>
            <person name="Parkin I.A."/>
            <person name="Koh C."/>
            <person name="Tang H."/>
            <person name="Robinson S.J."/>
            <person name="Kagale S."/>
            <person name="Clarke W.E."/>
            <person name="Town C.D."/>
            <person name="Nixon J."/>
            <person name="Krishnakumar V."/>
            <person name="Bidwell S.L."/>
            <person name="Denoeud F."/>
            <person name="Belcram H."/>
            <person name="Links M.G."/>
            <person name="Just J."/>
            <person name="Clarke C."/>
            <person name="Bender T."/>
            <person name="Huebert T."/>
            <person name="Mason A.S."/>
            <person name="Pires J.C."/>
            <person name="Barker G."/>
            <person name="Moore J."/>
            <person name="Walley P.G."/>
            <person name="Manoli S."/>
            <person name="Batley J."/>
            <person name="Edwards D."/>
            <person name="Nelson M.N."/>
            <person name="Wang X."/>
            <person name="Paterson A.H."/>
            <person name="King G."/>
            <person name="Bancroft I."/>
            <person name="Chalhoub B."/>
            <person name="Sharpe A.G."/>
        </authorList>
    </citation>
    <scope>NUCLEOTIDE SEQUENCE</scope>
    <source>
        <strain evidence="2 3">cv. TO1000</strain>
    </source>
</reference>
<feature type="transmembrane region" description="Helical" evidence="1">
    <location>
        <begin position="54"/>
        <end position="73"/>
    </location>
</feature>
<keyword evidence="1" id="KW-0812">Transmembrane</keyword>
<keyword evidence="1" id="KW-0472">Membrane</keyword>
<sequence length="124" mass="14263">MVLGNDRLDVPVPVEMRCSEPAWLDSTRTHRRQHCFASSSSLRSRFQYSSSPHLFFFSTASLLLFTDVSFFFLAESFFFFSLAVFFFSAAAFFFFAIDSFFFFSSASSLLFFSASRVFGDIVFQ</sequence>
<dbReference type="Proteomes" id="UP000032141">
    <property type="component" value="Chromosome C1"/>
</dbReference>
<protein>
    <recommendedName>
        <fullName evidence="4">Transmembrane protein</fullName>
    </recommendedName>
</protein>
<dbReference type="AlphaFoldDB" id="A0A0D3A6G6"/>